<comment type="caution">
    <text evidence="4">The sequence shown here is derived from an EMBL/GenBank/DDBJ whole genome shotgun (WGS) entry which is preliminary data.</text>
</comment>
<dbReference type="GO" id="GO:0016616">
    <property type="term" value="F:oxidoreductase activity, acting on the CH-OH group of donors, NAD or NADP as acceptor"/>
    <property type="evidence" value="ECO:0007669"/>
    <property type="project" value="TreeGrafter"/>
</dbReference>
<dbReference type="OrthoDB" id="2735536at2759"/>
<proteinExistence type="inferred from homology"/>
<dbReference type="SUPFAM" id="SSF51735">
    <property type="entry name" value="NAD(P)-binding Rossmann-fold domains"/>
    <property type="match status" value="1"/>
</dbReference>
<feature type="domain" description="NAD-dependent epimerase/dehydratase" evidence="3">
    <location>
        <begin position="6"/>
        <end position="233"/>
    </location>
</feature>
<sequence length="322" mass="35861">MPNRTVLVTGATGFIAQHIIDNLLSKGYSVIGTARSQSKYQPILDAFKEKYPDAKLSFEIVPDISLEDAFDDVLKKHPEITAVLHTASPFSFGLNKDLKEAYLNPAVNGTLNLLKAIENHVHTSDTWNPINWENDVNNEYFAYIASKTYAERAARDFVKEHKVNFKLATVNPPYVLGPQLFDFSVGPVLNTSNQLITDATKIDKNSTKPELGTPALAVDVRDVAAFHVLPLEDDKVASERLFIVAGPAVAQTFLNVINENIPELKGKVALGDPASEKELIKKHTDKYDLTNLYNVIGKYDFIPVEKSVVDVLEQYYKINKID</sequence>
<evidence type="ECO:0000259" key="3">
    <source>
        <dbReference type="Pfam" id="PF01370"/>
    </source>
</evidence>
<keyword evidence="1" id="KW-0560">Oxidoreductase</keyword>
<evidence type="ECO:0000256" key="2">
    <source>
        <dbReference type="ARBA" id="ARBA00023445"/>
    </source>
</evidence>
<evidence type="ECO:0000313" key="4">
    <source>
        <dbReference type="EMBL" id="TID30964.1"/>
    </source>
</evidence>
<name>A0A4T0X854_9ASCO</name>
<dbReference type="Pfam" id="PF01370">
    <property type="entry name" value="Epimerase"/>
    <property type="match status" value="1"/>
</dbReference>
<dbReference type="Gene3D" id="3.40.50.720">
    <property type="entry name" value="NAD(P)-binding Rossmann-like Domain"/>
    <property type="match status" value="2"/>
</dbReference>
<dbReference type="PANTHER" id="PTHR10366:SF564">
    <property type="entry name" value="STEROL-4-ALPHA-CARBOXYLATE 3-DEHYDROGENASE, DECARBOXYLATING"/>
    <property type="match status" value="1"/>
</dbReference>
<dbReference type="AlphaFoldDB" id="A0A4T0X854"/>
<keyword evidence="5" id="KW-1185">Reference proteome</keyword>
<dbReference type="PANTHER" id="PTHR10366">
    <property type="entry name" value="NAD DEPENDENT EPIMERASE/DEHYDRATASE"/>
    <property type="match status" value="1"/>
</dbReference>
<evidence type="ECO:0000256" key="1">
    <source>
        <dbReference type="ARBA" id="ARBA00023002"/>
    </source>
</evidence>
<evidence type="ECO:0000313" key="5">
    <source>
        <dbReference type="Proteomes" id="UP000307173"/>
    </source>
</evidence>
<dbReference type="InterPro" id="IPR050425">
    <property type="entry name" value="NAD(P)_dehydrat-like"/>
</dbReference>
<dbReference type="EMBL" id="SELW01000080">
    <property type="protein sequence ID" value="TID30964.1"/>
    <property type="molecule type" value="Genomic_DNA"/>
</dbReference>
<organism evidence="4 5">
    <name type="scientific">Pichia inconspicua</name>
    <dbReference type="NCBI Taxonomy" id="52247"/>
    <lineage>
        <taxon>Eukaryota</taxon>
        <taxon>Fungi</taxon>
        <taxon>Dikarya</taxon>
        <taxon>Ascomycota</taxon>
        <taxon>Saccharomycotina</taxon>
        <taxon>Pichiomycetes</taxon>
        <taxon>Pichiales</taxon>
        <taxon>Pichiaceae</taxon>
        <taxon>Pichia</taxon>
    </lineage>
</organism>
<accession>A0A4T0X854</accession>
<dbReference type="InterPro" id="IPR036291">
    <property type="entry name" value="NAD(P)-bd_dom_sf"/>
</dbReference>
<protein>
    <recommendedName>
        <fullName evidence="3">NAD-dependent epimerase/dehydratase domain-containing protein</fullName>
    </recommendedName>
</protein>
<reference evidence="4 5" key="1">
    <citation type="journal article" date="2019" name="Front. Genet.">
        <title>Whole-Genome Sequencing of the Opportunistic Yeast Pathogen Candida inconspicua Uncovers Its Hybrid Origin.</title>
        <authorList>
            <person name="Mixao V."/>
            <person name="Hansen A.P."/>
            <person name="Saus E."/>
            <person name="Boekhout T."/>
            <person name="Lass-Florl C."/>
            <person name="Gabaldon T."/>
        </authorList>
    </citation>
    <scope>NUCLEOTIDE SEQUENCE [LARGE SCALE GENOMIC DNA]</scope>
    <source>
        <strain evidence="4 5">CBS 180</strain>
    </source>
</reference>
<gene>
    <name evidence="4" type="ORF">CANINC_000447</name>
</gene>
<dbReference type="STRING" id="52247.A0A4T0X854"/>
<dbReference type="Proteomes" id="UP000307173">
    <property type="component" value="Unassembled WGS sequence"/>
</dbReference>
<dbReference type="InterPro" id="IPR001509">
    <property type="entry name" value="Epimerase_deHydtase"/>
</dbReference>
<comment type="similarity">
    <text evidence="2">Belongs to the NAD(P)-dependent epimerase/dehydratase family. Dihydroflavonol-4-reductase subfamily.</text>
</comment>